<reference evidence="6" key="2">
    <citation type="submission" date="2024-10" db="UniProtKB">
        <authorList>
            <consortium name="EnsemblProtists"/>
        </authorList>
    </citation>
    <scope>IDENTIFICATION</scope>
</reference>
<dbReference type="GO" id="GO:1905515">
    <property type="term" value="P:non-motile cilium assembly"/>
    <property type="evidence" value="ECO:0007669"/>
    <property type="project" value="TreeGrafter"/>
</dbReference>
<dbReference type="GO" id="GO:0035869">
    <property type="term" value="C:ciliary transition zone"/>
    <property type="evidence" value="ECO:0007669"/>
    <property type="project" value="TreeGrafter"/>
</dbReference>
<dbReference type="PANTHER" id="PTHR13531:SF0">
    <property type="entry name" value="GEO07735P1-RELATED"/>
    <property type="match status" value="1"/>
</dbReference>
<organism evidence="6 7">
    <name type="scientific">Emiliania huxleyi (strain CCMP1516)</name>
    <dbReference type="NCBI Taxonomy" id="280463"/>
    <lineage>
        <taxon>Eukaryota</taxon>
        <taxon>Haptista</taxon>
        <taxon>Haptophyta</taxon>
        <taxon>Prymnesiophyceae</taxon>
        <taxon>Isochrysidales</taxon>
        <taxon>Noelaerhabdaceae</taxon>
        <taxon>Emiliania</taxon>
    </lineage>
</organism>
<name>A0A0D3KWI6_EMIH1</name>
<dbReference type="HOGENOM" id="CLU_135948_0_0_1"/>
<dbReference type="PANTHER" id="PTHR13531">
    <property type="entry name" value="GEO07735P1-RELATED-RELATED"/>
    <property type="match status" value="1"/>
</dbReference>
<evidence type="ECO:0000256" key="2">
    <source>
        <dbReference type="ARBA" id="ARBA00022692"/>
    </source>
</evidence>
<dbReference type="GeneID" id="17285392"/>
<evidence type="ECO:0000256" key="4">
    <source>
        <dbReference type="ARBA" id="ARBA00023136"/>
    </source>
</evidence>
<dbReference type="AlphaFoldDB" id="A0A0D3KWI6"/>
<keyword evidence="2 5" id="KW-0812">Transmembrane</keyword>
<evidence type="ECO:0000313" key="6">
    <source>
        <dbReference type="EnsemblProtists" id="EOD40121"/>
    </source>
</evidence>
<keyword evidence="4 5" id="KW-0472">Membrane</keyword>
<dbReference type="STRING" id="2903.R1FWM7"/>
<dbReference type="Pfam" id="PF09799">
    <property type="entry name" value="Transmemb_17"/>
    <property type="match status" value="1"/>
</dbReference>
<evidence type="ECO:0000256" key="1">
    <source>
        <dbReference type="ARBA" id="ARBA00004141"/>
    </source>
</evidence>
<dbReference type="KEGG" id="ehx:EMIHUDRAFT_222967"/>
<dbReference type="PaxDb" id="2903-EOD40121"/>
<evidence type="ECO:0008006" key="8">
    <source>
        <dbReference type="Google" id="ProtNLM"/>
    </source>
</evidence>
<dbReference type="EnsemblProtists" id="EOD40121">
    <property type="protein sequence ID" value="EOD40121"/>
    <property type="gene ID" value="EMIHUDRAFT_222967"/>
</dbReference>
<dbReference type="InterPro" id="IPR019184">
    <property type="entry name" value="Uncharacterised_TM-17"/>
</dbReference>
<feature type="transmembrane region" description="Helical" evidence="5">
    <location>
        <begin position="9"/>
        <end position="31"/>
    </location>
</feature>
<dbReference type="Proteomes" id="UP000013827">
    <property type="component" value="Unassembled WGS sequence"/>
</dbReference>
<protein>
    <recommendedName>
        <fullName evidence="8">Transmembrane protein 216</fullName>
    </recommendedName>
</protein>
<evidence type="ECO:0000256" key="3">
    <source>
        <dbReference type="ARBA" id="ARBA00022989"/>
    </source>
</evidence>
<dbReference type="GO" id="GO:0016020">
    <property type="term" value="C:membrane"/>
    <property type="evidence" value="ECO:0007669"/>
    <property type="project" value="UniProtKB-SubCell"/>
</dbReference>
<keyword evidence="3 5" id="KW-1133">Transmembrane helix</keyword>
<feature type="transmembrane region" description="Helical" evidence="5">
    <location>
        <begin position="37"/>
        <end position="59"/>
    </location>
</feature>
<comment type="subcellular location">
    <subcellularLocation>
        <location evidence="1">Membrane</location>
        <topology evidence="1">Multi-pass membrane protein</topology>
    </subcellularLocation>
</comment>
<dbReference type="OMA" id="AEILMFV"/>
<evidence type="ECO:0000313" key="7">
    <source>
        <dbReference type="Proteomes" id="UP000013827"/>
    </source>
</evidence>
<feature type="transmembrane region" description="Helical" evidence="5">
    <location>
        <begin position="103"/>
        <end position="125"/>
    </location>
</feature>
<reference evidence="7" key="1">
    <citation type="journal article" date="2013" name="Nature">
        <title>Pan genome of the phytoplankton Emiliania underpins its global distribution.</title>
        <authorList>
            <person name="Read B.A."/>
            <person name="Kegel J."/>
            <person name="Klute M.J."/>
            <person name="Kuo A."/>
            <person name="Lefebvre S.C."/>
            <person name="Maumus F."/>
            <person name="Mayer C."/>
            <person name="Miller J."/>
            <person name="Monier A."/>
            <person name="Salamov A."/>
            <person name="Young J."/>
            <person name="Aguilar M."/>
            <person name="Claverie J.M."/>
            <person name="Frickenhaus S."/>
            <person name="Gonzalez K."/>
            <person name="Herman E.K."/>
            <person name="Lin Y.C."/>
            <person name="Napier J."/>
            <person name="Ogata H."/>
            <person name="Sarno A.F."/>
            <person name="Shmutz J."/>
            <person name="Schroeder D."/>
            <person name="de Vargas C."/>
            <person name="Verret F."/>
            <person name="von Dassow P."/>
            <person name="Valentin K."/>
            <person name="Van de Peer Y."/>
            <person name="Wheeler G."/>
            <person name="Dacks J.B."/>
            <person name="Delwiche C.F."/>
            <person name="Dyhrman S.T."/>
            <person name="Glockner G."/>
            <person name="John U."/>
            <person name="Richards T."/>
            <person name="Worden A.Z."/>
            <person name="Zhang X."/>
            <person name="Grigoriev I.V."/>
            <person name="Allen A.E."/>
            <person name="Bidle K."/>
            <person name="Borodovsky M."/>
            <person name="Bowler C."/>
            <person name="Brownlee C."/>
            <person name="Cock J.M."/>
            <person name="Elias M."/>
            <person name="Gladyshev V.N."/>
            <person name="Groth M."/>
            <person name="Guda C."/>
            <person name="Hadaegh A."/>
            <person name="Iglesias-Rodriguez M.D."/>
            <person name="Jenkins J."/>
            <person name="Jones B.M."/>
            <person name="Lawson T."/>
            <person name="Leese F."/>
            <person name="Lindquist E."/>
            <person name="Lobanov A."/>
            <person name="Lomsadze A."/>
            <person name="Malik S.B."/>
            <person name="Marsh M.E."/>
            <person name="Mackinder L."/>
            <person name="Mock T."/>
            <person name="Mueller-Roeber B."/>
            <person name="Pagarete A."/>
            <person name="Parker M."/>
            <person name="Probert I."/>
            <person name="Quesneville H."/>
            <person name="Raines C."/>
            <person name="Rensing S.A."/>
            <person name="Riano-Pachon D.M."/>
            <person name="Richier S."/>
            <person name="Rokitta S."/>
            <person name="Shiraiwa Y."/>
            <person name="Soanes D.M."/>
            <person name="van der Giezen M."/>
            <person name="Wahlund T.M."/>
            <person name="Williams B."/>
            <person name="Wilson W."/>
            <person name="Wolfe G."/>
            <person name="Wurch L.L."/>
        </authorList>
    </citation>
    <scope>NUCLEOTIDE SEQUENCE</scope>
</reference>
<sequence length="135" mass="15221">MLSSLPLQILLFFNTIYVFVWAAAMLLLFAWKRELRHYFGLEVTLVFVMFVCELARLFVGSRGNKLEQMRTLLLFVILTLPVALGSVYYLYLQIFVTRADLVLNAVSVAFEALELLLAIPTLMTFRHAGKAGGAG</sequence>
<keyword evidence="7" id="KW-1185">Reference proteome</keyword>
<accession>A0A0D3KWI6</accession>
<evidence type="ECO:0000256" key="5">
    <source>
        <dbReference type="SAM" id="Phobius"/>
    </source>
</evidence>
<feature type="transmembrane region" description="Helical" evidence="5">
    <location>
        <begin position="71"/>
        <end position="91"/>
    </location>
</feature>
<dbReference type="RefSeq" id="XP_005792550.1">
    <property type="nucleotide sequence ID" value="XM_005792493.1"/>
</dbReference>
<proteinExistence type="predicted"/>